<dbReference type="WBParaSite" id="NBR_0002200501-mRNA-1">
    <property type="protein sequence ID" value="NBR_0002200501-mRNA-1"/>
    <property type="gene ID" value="NBR_0002200501"/>
</dbReference>
<evidence type="ECO:0000256" key="3">
    <source>
        <dbReference type="ARBA" id="ARBA00022692"/>
    </source>
</evidence>
<feature type="transmembrane region" description="Helical" evidence="6">
    <location>
        <begin position="202"/>
        <end position="225"/>
    </location>
</feature>
<name>A0A0N4YXN3_NIPBR</name>
<proteinExistence type="inferred from homology"/>
<feature type="transmembrane region" description="Helical" evidence="6">
    <location>
        <begin position="128"/>
        <end position="149"/>
    </location>
</feature>
<comment type="caution">
    <text evidence="6">Lacks conserved residue(s) required for the propagation of feature annotation.</text>
</comment>
<gene>
    <name evidence="8" type="ORF">NBR_LOCUS22006</name>
</gene>
<dbReference type="PANTHER" id="PTHR12308">
    <property type="entry name" value="ANOCTAMIN"/>
    <property type="match status" value="1"/>
</dbReference>
<evidence type="ECO:0000256" key="6">
    <source>
        <dbReference type="RuleBase" id="RU280814"/>
    </source>
</evidence>
<dbReference type="AlphaFoldDB" id="A0A0N4YXN3"/>
<comment type="subcellular location">
    <subcellularLocation>
        <location evidence="1 6">Membrane</location>
        <topology evidence="1 6">Multi-pass membrane protein</topology>
    </subcellularLocation>
</comment>
<evidence type="ECO:0000256" key="2">
    <source>
        <dbReference type="ARBA" id="ARBA00009671"/>
    </source>
</evidence>
<accession>A0A0N4YXN3</accession>
<dbReference type="Proteomes" id="UP000271162">
    <property type="component" value="Unassembled WGS sequence"/>
</dbReference>
<dbReference type="PANTHER" id="PTHR12308:SF73">
    <property type="entry name" value="ANOCTAMIN"/>
    <property type="match status" value="1"/>
</dbReference>
<sequence length="241" mass="28448">MENTFEDSFILHEPSEVEPYFRKMKENSFVTYVEMMNEIETDPRKKLGDLWTRKEWNALRFARFQPLNTIREYFGEQIAFYFAWQGTFLTVLWPATIFGLVVFVFGLQKRLAQFFTMVSSWFMKSFDNELNAFFAAFMSVWGTLFYQIWRRNNAVLAYEWDCEDVNVVEPDRPEYRGSSTRTDPITGETEYFSPQMERFFKLTASCIIVALSMCLVVISVILVTLYKLWAVSKLGCDKEVS</sequence>
<evidence type="ECO:0000256" key="4">
    <source>
        <dbReference type="ARBA" id="ARBA00022989"/>
    </source>
</evidence>
<reference evidence="10" key="1">
    <citation type="submission" date="2017-02" db="UniProtKB">
        <authorList>
            <consortium name="WormBaseParasite"/>
        </authorList>
    </citation>
    <scope>IDENTIFICATION</scope>
</reference>
<keyword evidence="4 6" id="KW-1133">Transmembrane helix</keyword>
<dbReference type="Pfam" id="PF04547">
    <property type="entry name" value="Anoctamin"/>
    <property type="match status" value="1"/>
</dbReference>
<dbReference type="InterPro" id="IPR007632">
    <property type="entry name" value="Anoctamin"/>
</dbReference>
<evidence type="ECO:0000256" key="5">
    <source>
        <dbReference type="ARBA" id="ARBA00023136"/>
    </source>
</evidence>
<evidence type="ECO:0000313" key="9">
    <source>
        <dbReference type="Proteomes" id="UP000271162"/>
    </source>
</evidence>
<keyword evidence="3 6" id="KW-0812">Transmembrane</keyword>
<evidence type="ECO:0000313" key="8">
    <source>
        <dbReference type="EMBL" id="VDL86524.1"/>
    </source>
</evidence>
<keyword evidence="9" id="KW-1185">Reference proteome</keyword>
<dbReference type="EMBL" id="UYSL01027227">
    <property type="protein sequence ID" value="VDL86524.1"/>
    <property type="molecule type" value="Genomic_DNA"/>
</dbReference>
<feature type="domain" description="Anoctamin transmembrane" evidence="7">
    <location>
        <begin position="70"/>
        <end position="228"/>
    </location>
</feature>
<comment type="similarity">
    <text evidence="2 6">Belongs to the anoctamin family.</text>
</comment>
<evidence type="ECO:0000313" key="10">
    <source>
        <dbReference type="WBParaSite" id="NBR_0002200501-mRNA-1"/>
    </source>
</evidence>
<keyword evidence="5 6" id="KW-0472">Membrane</keyword>
<evidence type="ECO:0000259" key="7">
    <source>
        <dbReference type="Pfam" id="PF04547"/>
    </source>
</evidence>
<reference evidence="8 9" key="2">
    <citation type="submission" date="2018-11" db="EMBL/GenBank/DDBJ databases">
        <authorList>
            <consortium name="Pathogen Informatics"/>
        </authorList>
    </citation>
    <scope>NUCLEOTIDE SEQUENCE [LARGE SCALE GENOMIC DNA]</scope>
</reference>
<dbReference type="GO" id="GO:0005254">
    <property type="term" value="F:chloride channel activity"/>
    <property type="evidence" value="ECO:0007669"/>
    <property type="project" value="TreeGrafter"/>
</dbReference>
<organism evidence="10">
    <name type="scientific">Nippostrongylus brasiliensis</name>
    <name type="common">Rat hookworm</name>
    <dbReference type="NCBI Taxonomy" id="27835"/>
    <lineage>
        <taxon>Eukaryota</taxon>
        <taxon>Metazoa</taxon>
        <taxon>Ecdysozoa</taxon>
        <taxon>Nematoda</taxon>
        <taxon>Chromadorea</taxon>
        <taxon>Rhabditida</taxon>
        <taxon>Rhabditina</taxon>
        <taxon>Rhabditomorpha</taxon>
        <taxon>Strongyloidea</taxon>
        <taxon>Heligmosomidae</taxon>
        <taxon>Nippostrongylus</taxon>
    </lineage>
</organism>
<dbReference type="OMA" id="PQMERFF"/>
<dbReference type="GO" id="GO:0005886">
    <property type="term" value="C:plasma membrane"/>
    <property type="evidence" value="ECO:0007669"/>
    <property type="project" value="TreeGrafter"/>
</dbReference>
<feature type="transmembrane region" description="Helical" evidence="6">
    <location>
        <begin position="82"/>
        <end position="107"/>
    </location>
</feature>
<protein>
    <recommendedName>
        <fullName evidence="6">Anoctamin</fullName>
    </recommendedName>
</protein>
<dbReference type="InterPro" id="IPR049452">
    <property type="entry name" value="Anoctamin_TM"/>
</dbReference>
<evidence type="ECO:0000256" key="1">
    <source>
        <dbReference type="ARBA" id="ARBA00004141"/>
    </source>
</evidence>